<feature type="compositionally biased region" description="Low complexity" evidence="1">
    <location>
        <begin position="133"/>
        <end position="144"/>
    </location>
</feature>
<dbReference type="AlphaFoldDB" id="A0A218Z2L4"/>
<feature type="compositionally biased region" description="Low complexity" evidence="1">
    <location>
        <begin position="338"/>
        <end position="348"/>
    </location>
</feature>
<keyword evidence="4" id="KW-1185">Reference proteome</keyword>
<evidence type="ECO:0000256" key="1">
    <source>
        <dbReference type="SAM" id="MobiDB-lite"/>
    </source>
</evidence>
<feature type="compositionally biased region" description="Polar residues" evidence="1">
    <location>
        <begin position="120"/>
        <end position="131"/>
    </location>
</feature>
<dbReference type="PANTHER" id="PTHR47336:SF2">
    <property type="entry name" value="TRANSCRIPTION FACTOR HMS1-RELATED"/>
    <property type="match status" value="1"/>
</dbReference>
<comment type="caution">
    <text evidence="3">The sequence shown here is derived from an EMBL/GenBank/DDBJ whole genome shotgun (WGS) entry which is preliminary data.</text>
</comment>
<feature type="compositionally biased region" description="Polar residues" evidence="1">
    <location>
        <begin position="191"/>
        <end position="209"/>
    </location>
</feature>
<evidence type="ECO:0000259" key="2">
    <source>
        <dbReference type="PROSITE" id="PS50888"/>
    </source>
</evidence>
<dbReference type="PROSITE" id="PS50888">
    <property type="entry name" value="BHLH"/>
    <property type="match status" value="1"/>
</dbReference>
<feature type="region of interest" description="Disordered" evidence="1">
    <location>
        <begin position="65"/>
        <end position="85"/>
    </location>
</feature>
<dbReference type="Proteomes" id="UP000242519">
    <property type="component" value="Unassembled WGS sequence"/>
</dbReference>
<dbReference type="EMBL" id="MZNU01000276">
    <property type="protein sequence ID" value="OWP01486.1"/>
    <property type="molecule type" value="Genomic_DNA"/>
</dbReference>
<evidence type="ECO:0000313" key="4">
    <source>
        <dbReference type="Proteomes" id="UP000242519"/>
    </source>
</evidence>
<dbReference type="SUPFAM" id="SSF47459">
    <property type="entry name" value="HLH, helix-loop-helix DNA-binding domain"/>
    <property type="match status" value="1"/>
</dbReference>
<feature type="domain" description="BHLH" evidence="2">
    <location>
        <begin position="210"/>
        <end position="276"/>
    </location>
</feature>
<protein>
    <recommendedName>
        <fullName evidence="2">BHLH domain-containing protein</fullName>
    </recommendedName>
</protein>
<feature type="compositionally biased region" description="Basic residues" evidence="1">
    <location>
        <begin position="349"/>
        <end position="360"/>
    </location>
</feature>
<feature type="region of interest" description="Disordered" evidence="1">
    <location>
        <begin position="238"/>
        <end position="262"/>
    </location>
</feature>
<feature type="region of interest" description="Disordered" evidence="1">
    <location>
        <begin position="120"/>
        <end position="222"/>
    </location>
</feature>
<dbReference type="InParanoid" id="A0A218Z2L4"/>
<dbReference type="STRING" id="503106.A0A218Z2L4"/>
<dbReference type="Gene3D" id="4.10.280.10">
    <property type="entry name" value="Helix-loop-helix DNA-binding domain"/>
    <property type="match status" value="1"/>
</dbReference>
<feature type="region of interest" description="Disordered" evidence="1">
    <location>
        <begin position="331"/>
        <end position="360"/>
    </location>
</feature>
<organism evidence="3 4">
    <name type="scientific">Diplocarpon coronariae</name>
    <dbReference type="NCBI Taxonomy" id="2795749"/>
    <lineage>
        <taxon>Eukaryota</taxon>
        <taxon>Fungi</taxon>
        <taxon>Dikarya</taxon>
        <taxon>Ascomycota</taxon>
        <taxon>Pezizomycotina</taxon>
        <taxon>Leotiomycetes</taxon>
        <taxon>Helotiales</taxon>
        <taxon>Drepanopezizaceae</taxon>
        <taxon>Diplocarpon</taxon>
    </lineage>
</organism>
<dbReference type="InterPro" id="IPR011598">
    <property type="entry name" value="bHLH_dom"/>
</dbReference>
<dbReference type="InterPro" id="IPR036638">
    <property type="entry name" value="HLH_DNA-bd_sf"/>
</dbReference>
<evidence type="ECO:0000313" key="3">
    <source>
        <dbReference type="EMBL" id="OWP01486.1"/>
    </source>
</evidence>
<dbReference type="OrthoDB" id="2133190at2759"/>
<name>A0A218Z2L4_9HELO</name>
<accession>A0A218Z2L4</accession>
<feature type="compositionally biased region" description="Low complexity" evidence="1">
    <location>
        <begin position="173"/>
        <end position="182"/>
    </location>
</feature>
<gene>
    <name evidence="3" type="ORF">B2J93_718</name>
</gene>
<proteinExistence type="predicted"/>
<dbReference type="PANTHER" id="PTHR47336">
    <property type="entry name" value="TRANSCRIPTION FACTOR HMS1-RELATED"/>
    <property type="match status" value="1"/>
</dbReference>
<dbReference type="InterPro" id="IPR052099">
    <property type="entry name" value="Regulatory_TF_Diverse"/>
</dbReference>
<dbReference type="Pfam" id="PF00010">
    <property type="entry name" value="HLH"/>
    <property type="match status" value="1"/>
</dbReference>
<dbReference type="GO" id="GO:0046983">
    <property type="term" value="F:protein dimerization activity"/>
    <property type="evidence" value="ECO:0007669"/>
    <property type="project" value="InterPro"/>
</dbReference>
<dbReference type="SMART" id="SM00353">
    <property type="entry name" value="HLH"/>
    <property type="match status" value="1"/>
</dbReference>
<sequence>MPSRAVSFHGAGNGLVVAPRSLGDTNSNPFDKSFHEGRFLEDWDSWMAWGGAAPELLPAPVERRESTASTISSPEGPWALGRETSMDDNMETSYAAVTGLLLEDAPFEFYETPLTPASPTAACYSSQSQVQAGPRRPSRGFPSPTAAGGGSSRDSATPCHALPKIETASTATSPLYPESVSPSPSPHVRSRQNQCKSADQGDQPSTLGQSRKRGHNAIEKRYRTNLNAKIECLRRGVPSLRGSEDSDGEAVERKPGRPKHGKGAILTRALDYIRHLESTAQRLGGEVGSLKSRVEAFEKLASGGSLVLPRHAVDMLSRPLSTRTETLERIQSDFQQMKPKVAKSAVKPPARRKGTRQPTT</sequence>
<reference evidence="3 4" key="1">
    <citation type="submission" date="2017-04" db="EMBL/GenBank/DDBJ databases">
        <title>Draft genome sequence of Marssonina coronaria NL1: causal agent of apple blotch.</title>
        <authorList>
            <person name="Cheng Q."/>
        </authorList>
    </citation>
    <scope>NUCLEOTIDE SEQUENCE [LARGE SCALE GENOMIC DNA]</scope>
    <source>
        <strain evidence="3 4">NL1</strain>
    </source>
</reference>